<feature type="active site" description="Proton acceptor" evidence="2">
    <location>
        <position position="132"/>
    </location>
</feature>
<feature type="short sequence motif" description="HXTX 1" evidence="2">
    <location>
        <begin position="45"/>
        <end position="48"/>
    </location>
</feature>
<dbReference type="InterPro" id="IPR004175">
    <property type="entry name" value="RNA_CPDase"/>
</dbReference>
<proteinExistence type="inferred from homology"/>
<feature type="active site" description="Proton donor" evidence="2">
    <location>
        <position position="45"/>
    </location>
</feature>
<dbReference type="InterPro" id="IPR014051">
    <property type="entry name" value="Phosphoesterase_HXTX"/>
</dbReference>
<dbReference type="Proteomes" id="UP001597169">
    <property type="component" value="Unassembled WGS sequence"/>
</dbReference>
<feature type="domain" description="Phosphoesterase HXTX" evidence="3">
    <location>
        <begin position="13"/>
        <end position="96"/>
    </location>
</feature>
<evidence type="ECO:0000256" key="2">
    <source>
        <dbReference type="HAMAP-Rule" id="MF_01940"/>
    </source>
</evidence>
<comment type="similarity">
    <text evidence="2">Belongs to the 2H phosphoesterase superfamily. ThpR family.</text>
</comment>
<dbReference type="InterPro" id="IPR009097">
    <property type="entry name" value="Cyclic_Pdiesterase"/>
</dbReference>
<organism evidence="4 5">
    <name type="scientific">Paenibacillus provencensis</name>
    <dbReference type="NCBI Taxonomy" id="441151"/>
    <lineage>
        <taxon>Bacteria</taxon>
        <taxon>Bacillati</taxon>
        <taxon>Bacillota</taxon>
        <taxon>Bacilli</taxon>
        <taxon>Bacillales</taxon>
        <taxon>Paenibacillaceae</taxon>
        <taxon>Paenibacillus</taxon>
    </lineage>
</organism>
<comment type="function">
    <text evidence="2">Hydrolyzes RNA 2',3'-cyclic phosphodiester to an RNA 2'-phosphomonoester.</text>
</comment>
<dbReference type="RefSeq" id="WP_091153686.1">
    <property type="nucleotide sequence ID" value="NZ_JBHTKX010000001.1"/>
</dbReference>
<dbReference type="Gene3D" id="3.90.1140.10">
    <property type="entry name" value="Cyclic phosphodiesterase"/>
    <property type="match status" value="1"/>
</dbReference>
<reference evidence="5" key="1">
    <citation type="journal article" date="2019" name="Int. J. Syst. Evol. Microbiol.">
        <title>The Global Catalogue of Microorganisms (GCM) 10K type strain sequencing project: providing services to taxonomists for standard genome sequencing and annotation.</title>
        <authorList>
            <consortium name="The Broad Institute Genomics Platform"/>
            <consortium name="The Broad Institute Genome Sequencing Center for Infectious Disease"/>
            <person name="Wu L."/>
            <person name="Ma J."/>
        </authorList>
    </citation>
    <scope>NUCLEOTIDE SEQUENCE [LARGE SCALE GENOMIC DNA]</scope>
    <source>
        <strain evidence="5">CCUG 53519</strain>
    </source>
</reference>
<keyword evidence="5" id="KW-1185">Reference proteome</keyword>
<keyword evidence="1 2" id="KW-0378">Hydrolase</keyword>
<comment type="caution">
    <text evidence="4">The sequence shown here is derived from an EMBL/GenBank/DDBJ whole genome shotgun (WGS) entry which is preliminary data.</text>
</comment>
<evidence type="ECO:0000256" key="1">
    <source>
        <dbReference type="ARBA" id="ARBA00022801"/>
    </source>
</evidence>
<dbReference type="EMBL" id="JBHTKX010000001">
    <property type="protein sequence ID" value="MFD1129270.1"/>
    <property type="molecule type" value="Genomic_DNA"/>
</dbReference>
<gene>
    <name evidence="4" type="primary">thpR</name>
    <name evidence="4" type="ORF">ACFQ3J_13930</name>
</gene>
<evidence type="ECO:0000313" key="5">
    <source>
        <dbReference type="Proteomes" id="UP001597169"/>
    </source>
</evidence>
<feature type="short sequence motif" description="HXTX 2" evidence="2">
    <location>
        <begin position="132"/>
        <end position="135"/>
    </location>
</feature>
<dbReference type="PANTHER" id="PTHR35561:SF1">
    <property type="entry name" value="RNA 2',3'-CYCLIC PHOSPHODIESTERASE"/>
    <property type="match status" value="1"/>
</dbReference>
<dbReference type="NCBIfam" id="TIGR02258">
    <property type="entry name" value="2_5_ligase"/>
    <property type="match status" value="1"/>
</dbReference>
<sequence length="187" mass="21780">MSHNKARLFTAIRIPDALKNKLHHWMEHHKGQLPFRNRTHQDDYHITLQFLGDTEPALIDKLHESLQEAANQVQPFPLKIGEPGVFGSKEVPRVLWRGVEGELDSLFSLQQSIVQSTIPLGFVPEDRPYRPHITTARKFNQELRRSFNLDELADGAWDDTWMVEEFVLYKTNMGQKPMYEMIGNYVL</sequence>
<name>A0ABW3Q5C3_9BACL</name>
<dbReference type="PANTHER" id="PTHR35561">
    <property type="entry name" value="RNA 2',3'-CYCLIC PHOSPHODIESTERASE"/>
    <property type="match status" value="1"/>
</dbReference>
<dbReference type="EC" id="3.1.4.58" evidence="2"/>
<evidence type="ECO:0000259" key="3">
    <source>
        <dbReference type="Pfam" id="PF02834"/>
    </source>
</evidence>
<protein>
    <recommendedName>
        <fullName evidence="2">RNA 2',3'-cyclic phosphodiesterase</fullName>
        <shortName evidence="2">RNA 2',3'-CPDase</shortName>
        <ecNumber evidence="2">3.1.4.58</ecNumber>
    </recommendedName>
</protein>
<comment type="catalytic activity">
    <reaction evidence="2">
        <text>a 3'-end 2',3'-cyclophospho-ribonucleotide-RNA + H2O = a 3'-end 2'-phospho-ribonucleotide-RNA + H(+)</text>
        <dbReference type="Rhea" id="RHEA:11828"/>
        <dbReference type="Rhea" id="RHEA-COMP:10464"/>
        <dbReference type="Rhea" id="RHEA-COMP:17353"/>
        <dbReference type="ChEBI" id="CHEBI:15377"/>
        <dbReference type="ChEBI" id="CHEBI:15378"/>
        <dbReference type="ChEBI" id="CHEBI:83064"/>
        <dbReference type="ChEBI" id="CHEBI:173113"/>
        <dbReference type="EC" id="3.1.4.58"/>
    </reaction>
</comment>
<dbReference type="HAMAP" id="MF_01940">
    <property type="entry name" value="RNA_CPDase"/>
    <property type="match status" value="1"/>
</dbReference>
<dbReference type="Pfam" id="PF02834">
    <property type="entry name" value="LigT_PEase"/>
    <property type="match status" value="1"/>
</dbReference>
<evidence type="ECO:0000313" key="4">
    <source>
        <dbReference type="EMBL" id="MFD1129270.1"/>
    </source>
</evidence>
<accession>A0ABW3Q5C3</accession>
<dbReference type="SUPFAM" id="SSF55144">
    <property type="entry name" value="LigT-like"/>
    <property type="match status" value="1"/>
</dbReference>